<protein>
    <recommendedName>
        <fullName evidence="3">Autophagy-related protein 101</fullName>
    </recommendedName>
</protein>
<dbReference type="InterPro" id="IPR036570">
    <property type="entry name" value="HORMA_dom_sf"/>
</dbReference>
<evidence type="ECO:0008006" key="3">
    <source>
        <dbReference type="Google" id="ProtNLM"/>
    </source>
</evidence>
<accession>A0ABP0KYM6</accession>
<dbReference type="EMBL" id="CAXAMN010010202">
    <property type="protein sequence ID" value="CAK9031072.1"/>
    <property type="molecule type" value="Genomic_DNA"/>
</dbReference>
<dbReference type="Gene3D" id="3.30.900.10">
    <property type="entry name" value="HORMA domain"/>
    <property type="match status" value="1"/>
</dbReference>
<evidence type="ECO:0000313" key="2">
    <source>
        <dbReference type="Proteomes" id="UP001642484"/>
    </source>
</evidence>
<gene>
    <name evidence="1" type="ORF">CCMP2556_LOCUS18142</name>
</gene>
<comment type="caution">
    <text evidence="1">The sequence shown here is derived from an EMBL/GenBank/DDBJ whole genome shotgun (WGS) entry which is preliminary data.</text>
</comment>
<proteinExistence type="predicted"/>
<keyword evidence="2" id="KW-1185">Reference proteome</keyword>
<reference evidence="1 2" key="1">
    <citation type="submission" date="2024-02" db="EMBL/GenBank/DDBJ databases">
        <authorList>
            <person name="Chen Y."/>
            <person name="Shah S."/>
            <person name="Dougan E. K."/>
            <person name="Thang M."/>
            <person name="Chan C."/>
        </authorList>
    </citation>
    <scope>NUCLEOTIDE SEQUENCE [LARGE SCALE GENOMIC DNA]</scope>
</reference>
<sequence>MSSSVPSMTHEVYSEWCVKAAEIILAARVDSPSRKLSCRIDDRSHGVYAVESFCLIPQTERSEDRWMGASVYGFAMTSGDIYFLLSVSFGFQFLPQRGFAPVPDWLLQHMSTRWHSHLSFTECNCHEICNQTEWDLRRDLVLASLRVPELFNVRGEAIARPEFFQLRTQRSFQVEIYLSNEEDSSEEGELLERWTFTFLPAPAHPEANQLDRHNQSLIRKLTVVLRTLLFFVRLQPAHGLCRGPNAPARFHLFRVEAWPPTSRPSTTLELLSQDFVTLQSTVGTLRLSVSQRKDLKSLTSAGPLPLQGVAAISSQTEKIEMEEGFFAVDPPSHAAGRLEKISEESEVVEFRKFQGCQPNRSSIDRTWIRCAVKMAHQDGIGLEWSLDQIGCFLQQQLDVVA</sequence>
<evidence type="ECO:0000313" key="1">
    <source>
        <dbReference type="EMBL" id="CAK9031072.1"/>
    </source>
</evidence>
<dbReference type="Proteomes" id="UP001642484">
    <property type="component" value="Unassembled WGS sequence"/>
</dbReference>
<organism evidence="1 2">
    <name type="scientific">Durusdinium trenchii</name>
    <dbReference type="NCBI Taxonomy" id="1381693"/>
    <lineage>
        <taxon>Eukaryota</taxon>
        <taxon>Sar</taxon>
        <taxon>Alveolata</taxon>
        <taxon>Dinophyceae</taxon>
        <taxon>Suessiales</taxon>
        <taxon>Symbiodiniaceae</taxon>
        <taxon>Durusdinium</taxon>
    </lineage>
</organism>
<name>A0ABP0KYM6_9DINO</name>